<evidence type="ECO:0000313" key="5">
    <source>
        <dbReference type="Proteomes" id="UP000008387"/>
    </source>
</evidence>
<dbReference type="Pfam" id="PF13439">
    <property type="entry name" value="Glyco_transf_4"/>
    <property type="match status" value="1"/>
</dbReference>
<gene>
    <name evidence="4" type="ordered locus">HBZC1_14140</name>
</gene>
<dbReference type="Gene3D" id="3.40.50.2000">
    <property type="entry name" value="Glycogen Phosphorylase B"/>
    <property type="match status" value="1"/>
</dbReference>
<keyword evidence="5" id="KW-1185">Reference proteome</keyword>
<dbReference type="SUPFAM" id="SSF53756">
    <property type="entry name" value="UDP-Glycosyltransferase/glycogen phosphorylase"/>
    <property type="match status" value="1"/>
</dbReference>
<dbReference type="AlphaFoldDB" id="F8KU61"/>
<evidence type="ECO:0000259" key="2">
    <source>
        <dbReference type="Pfam" id="PF00534"/>
    </source>
</evidence>
<accession>F8KU61</accession>
<dbReference type="HOGENOM" id="CLU_009583_27_0_7"/>
<keyword evidence="1 4" id="KW-0808">Transferase</keyword>
<dbReference type="GO" id="GO:0016757">
    <property type="term" value="F:glycosyltransferase activity"/>
    <property type="evidence" value="ECO:0007669"/>
    <property type="project" value="InterPro"/>
</dbReference>
<organism evidence="4 5">
    <name type="scientific">Helicobacter bizzozeronii (strain CIII-1)</name>
    <dbReference type="NCBI Taxonomy" id="1002804"/>
    <lineage>
        <taxon>Bacteria</taxon>
        <taxon>Pseudomonadati</taxon>
        <taxon>Campylobacterota</taxon>
        <taxon>Epsilonproteobacteria</taxon>
        <taxon>Campylobacterales</taxon>
        <taxon>Helicobacteraceae</taxon>
        <taxon>Helicobacter</taxon>
    </lineage>
</organism>
<proteinExistence type="predicted"/>
<dbReference type="EMBL" id="FR871757">
    <property type="protein sequence ID" value="CCB80400.1"/>
    <property type="molecule type" value="Genomic_DNA"/>
</dbReference>
<feature type="domain" description="Glycosyltransferase subfamily 4-like N-terminal" evidence="3">
    <location>
        <begin position="20"/>
        <end position="100"/>
    </location>
</feature>
<dbReference type="KEGG" id="hbi:HBZC1_14140"/>
<dbReference type="PANTHER" id="PTHR46401">
    <property type="entry name" value="GLYCOSYLTRANSFERASE WBBK-RELATED"/>
    <property type="match status" value="1"/>
</dbReference>
<dbReference type="InterPro" id="IPR028098">
    <property type="entry name" value="Glyco_trans_4-like_N"/>
</dbReference>
<evidence type="ECO:0000313" key="4">
    <source>
        <dbReference type="EMBL" id="CCB80400.1"/>
    </source>
</evidence>
<feature type="domain" description="Glycosyl transferase family 1" evidence="2">
    <location>
        <begin position="116"/>
        <end position="263"/>
    </location>
</feature>
<dbReference type="GO" id="GO:0009103">
    <property type="term" value="P:lipopolysaccharide biosynthetic process"/>
    <property type="evidence" value="ECO:0007669"/>
    <property type="project" value="TreeGrafter"/>
</dbReference>
<dbReference type="PANTHER" id="PTHR46401:SF2">
    <property type="entry name" value="GLYCOSYLTRANSFERASE WBBK-RELATED"/>
    <property type="match status" value="1"/>
</dbReference>
<dbReference type="RefSeq" id="WP_013890804.1">
    <property type="nucleotide sequence ID" value="NC_015674.1"/>
</dbReference>
<evidence type="ECO:0000256" key="1">
    <source>
        <dbReference type="ARBA" id="ARBA00022679"/>
    </source>
</evidence>
<dbReference type="Pfam" id="PF00534">
    <property type="entry name" value="Glycos_transf_1"/>
    <property type="match status" value="1"/>
</dbReference>
<dbReference type="InterPro" id="IPR001296">
    <property type="entry name" value="Glyco_trans_1"/>
</dbReference>
<evidence type="ECO:0000259" key="3">
    <source>
        <dbReference type="Pfam" id="PF13439"/>
    </source>
</evidence>
<dbReference type="eggNOG" id="COG0438">
    <property type="taxonomic scope" value="Bacteria"/>
</dbReference>
<dbReference type="CDD" id="cd03809">
    <property type="entry name" value="GT4_MtfB-like"/>
    <property type="match status" value="1"/>
</dbReference>
<protein>
    <submittedName>
        <fullName evidence="4">Glycosyl transferase, group 1</fullName>
    </submittedName>
</protein>
<dbReference type="Proteomes" id="UP000008387">
    <property type="component" value="Chromosome"/>
</dbReference>
<sequence length="288" mass="32453">MLFRCNKAPCNQTFDLYIEPGFMALPLRARKILGTIHDLPLCDPKAWCLSDEDRARWAHYVYPRMSAYTEVITISQSTKSDILKTFGFAESRVHVIYHGVREYKGSYANLPPNLGEFILVVGAGSPRKNAKNLIAAFKLLPQALQQRFKVVLAGPGINTDHLGIKSEDFLINLGHISDALLQTLYANARLLWFGSWAEGFGLPMVEAMQAKCVILTSHLSCMPEILGDAGFYCNPHDVQDIARQLEVALMDEVLRKQCIEKGLERIKKFDLKESMEKHIAIIERMLGD</sequence>
<dbReference type="STRING" id="1002804.HBZC1_14140"/>
<reference evidence="4 5" key="1">
    <citation type="journal article" date="2011" name="J. Bacteriol.">
        <title>Genome sequence of Helicobacter bizzozeronii strain CIII-1, an isolate from human gastric mucosa.</title>
        <authorList>
            <person name="Schott T."/>
            <person name="Rossi M."/>
            <person name="Hanninen M.L."/>
        </authorList>
    </citation>
    <scope>NUCLEOTIDE SEQUENCE [LARGE SCALE GENOMIC DNA]</scope>
    <source>
        <strain evidence="4 5">CIII-1</strain>
    </source>
</reference>
<name>F8KU61_HELBC</name>